<keyword evidence="7" id="KW-1185">Reference proteome</keyword>
<dbReference type="Gene3D" id="2.60.40.790">
    <property type="match status" value="1"/>
</dbReference>
<dbReference type="EMBL" id="JARJCN010000103">
    <property type="protein sequence ID" value="KAJ7075117.1"/>
    <property type="molecule type" value="Genomic_DNA"/>
</dbReference>
<dbReference type="AlphaFoldDB" id="A0AAD6XHB1"/>
<evidence type="ECO:0000256" key="2">
    <source>
        <dbReference type="PROSITE-ProRule" id="PRU00285"/>
    </source>
</evidence>
<evidence type="ECO:0000256" key="3">
    <source>
        <dbReference type="RuleBase" id="RU003616"/>
    </source>
</evidence>
<proteinExistence type="inferred from homology"/>
<protein>
    <recommendedName>
        <fullName evidence="5">SHSP domain-containing protein</fullName>
    </recommendedName>
</protein>
<feature type="region of interest" description="Disordered" evidence="4">
    <location>
        <begin position="185"/>
        <end position="216"/>
    </location>
</feature>
<name>A0AAD6XHB1_9AGAR</name>
<evidence type="ECO:0000256" key="4">
    <source>
        <dbReference type="SAM" id="MobiDB-lite"/>
    </source>
</evidence>
<comment type="similarity">
    <text evidence="2 3">Belongs to the small heat shock protein (HSP20) family.</text>
</comment>
<dbReference type="Proteomes" id="UP001222325">
    <property type="component" value="Unassembled WGS sequence"/>
</dbReference>
<comment type="caution">
    <text evidence="6">The sequence shown here is derived from an EMBL/GenBank/DDBJ whole genome shotgun (WGS) entry which is preliminary data.</text>
</comment>
<dbReference type="PANTHER" id="PTHR11527">
    <property type="entry name" value="HEAT-SHOCK PROTEIN 20 FAMILY MEMBER"/>
    <property type="match status" value="1"/>
</dbReference>
<evidence type="ECO:0000259" key="5">
    <source>
        <dbReference type="PROSITE" id="PS01031"/>
    </source>
</evidence>
<feature type="compositionally biased region" description="Basic residues" evidence="4">
    <location>
        <begin position="107"/>
        <end position="117"/>
    </location>
</feature>
<dbReference type="CDD" id="cd06464">
    <property type="entry name" value="ACD_sHsps-like"/>
    <property type="match status" value="1"/>
</dbReference>
<gene>
    <name evidence="6" type="ORF">B0H15DRAFT_41494</name>
</gene>
<evidence type="ECO:0000313" key="6">
    <source>
        <dbReference type="EMBL" id="KAJ7075117.1"/>
    </source>
</evidence>
<dbReference type="InterPro" id="IPR008978">
    <property type="entry name" value="HSP20-like_chaperone"/>
</dbReference>
<sequence length="227" mass="25204">MMWRLFFSPSSYMSHTPSSPPISETNSTQRDQALQSILAIYQAYRLGRLRRVPTPTAPFRPRMEVYNDPDLPNVIVTFELPGVRISDVSITVPKPGMLLIQGDRRPRYGRPRAHPSVRGHQETETVDMDVDSQTSGHTQLDTRYFPCQELRYGSFRRAIHLPSGADASCIKANLSEGLLTVSCPRSPASPRRVATPERSPIEHPISSARADPGDSTHVSTSIAVAIL</sequence>
<evidence type="ECO:0000256" key="1">
    <source>
        <dbReference type="ARBA" id="ARBA00023016"/>
    </source>
</evidence>
<dbReference type="InterPro" id="IPR002068">
    <property type="entry name" value="A-crystallin/Hsp20_dom"/>
</dbReference>
<dbReference type="PROSITE" id="PS01031">
    <property type="entry name" value="SHSP"/>
    <property type="match status" value="1"/>
</dbReference>
<dbReference type="SUPFAM" id="SSF49764">
    <property type="entry name" value="HSP20-like chaperones"/>
    <property type="match status" value="1"/>
</dbReference>
<evidence type="ECO:0000313" key="7">
    <source>
        <dbReference type="Proteomes" id="UP001222325"/>
    </source>
</evidence>
<reference evidence="6" key="1">
    <citation type="submission" date="2023-03" db="EMBL/GenBank/DDBJ databases">
        <title>Massive genome expansion in bonnet fungi (Mycena s.s.) driven by repeated elements and novel gene families across ecological guilds.</title>
        <authorList>
            <consortium name="Lawrence Berkeley National Laboratory"/>
            <person name="Harder C.B."/>
            <person name="Miyauchi S."/>
            <person name="Viragh M."/>
            <person name="Kuo A."/>
            <person name="Thoen E."/>
            <person name="Andreopoulos B."/>
            <person name="Lu D."/>
            <person name="Skrede I."/>
            <person name="Drula E."/>
            <person name="Henrissat B."/>
            <person name="Morin E."/>
            <person name="Kohler A."/>
            <person name="Barry K."/>
            <person name="LaButti K."/>
            <person name="Morin E."/>
            <person name="Salamov A."/>
            <person name="Lipzen A."/>
            <person name="Mereny Z."/>
            <person name="Hegedus B."/>
            <person name="Baldrian P."/>
            <person name="Stursova M."/>
            <person name="Weitz H."/>
            <person name="Taylor A."/>
            <person name="Grigoriev I.V."/>
            <person name="Nagy L.G."/>
            <person name="Martin F."/>
            <person name="Kauserud H."/>
        </authorList>
    </citation>
    <scope>NUCLEOTIDE SEQUENCE</scope>
    <source>
        <strain evidence="6">CBHHK173m</strain>
    </source>
</reference>
<accession>A0AAD6XHB1</accession>
<keyword evidence="1" id="KW-0346">Stress response</keyword>
<feature type="domain" description="SHSP" evidence="5">
    <location>
        <begin position="54"/>
        <end position="204"/>
    </location>
</feature>
<dbReference type="Pfam" id="PF00011">
    <property type="entry name" value="HSP20"/>
    <property type="match status" value="1"/>
</dbReference>
<feature type="region of interest" description="Disordered" evidence="4">
    <location>
        <begin position="101"/>
        <end position="138"/>
    </location>
</feature>
<organism evidence="6 7">
    <name type="scientific">Mycena belliarum</name>
    <dbReference type="NCBI Taxonomy" id="1033014"/>
    <lineage>
        <taxon>Eukaryota</taxon>
        <taxon>Fungi</taxon>
        <taxon>Dikarya</taxon>
        <taxon>Basidiomycota</taxon>
        <taxon>Agaricomycotina</taxon>
        <taxon>Agaricomycetes</taxon>
        <taxon>Agaricomycetidae</taxon>
        <taxon>Agaricales</taxon>
        <taxon>Marasmiineae</taxon>
        <taxon>Mycenaceae</taxon>
        <taxon>Mycena</taxon>
    </lineage>
</organism>
<dbReference type="InterPro" id="IPR031107">
    <property type="entry name" value="Small_HSP"/>
</dbReference>